<protein>
    <submittedName>
        <fullName evidence="2">Uncharacterized protein</fullName>
    </submittedName>
</protein>
<keyword evidence="1" id="KW-1133">Transmembrane helix</keyword>
<dbReference type="EMBL" id="UINC01200404">
    <property type="protein sequence ID" value="SVE19272.1"/>
    <property type="molecule type" value="Genomic_DNA"/>
</dbReference>
<keyword evidence="1" id="KW-0812">Transmembrane</keyword>
<proteinExistence type="predicted"/>
<evidence type="ECO:0000256" key="1">
    <source>
        <dbReference type="SAM" id="Phobius"/>
    </source>
</evidence>
<organism evidence="2">
    <name type="scientific">marine metagenome</name>
    <dbReference type="NCBI Taxonomy" id="408172"/>
    <lineage>
        <taxon>unclassified sequences</taxon>
        <taxon>metagenomes</taxon>
        <taxon>ecological metagenomes</taxon>
    </lineage>
</organism>
<feature type="non-terminal residue" evidence="2">
    <location>
        <position position="1"/>
    </location>
</feature>
<sequence length="57" mass="6589">MIIKFYKRPLSLAMAILMAVVILLLTYDTSKLRQEKWALMADFMSMDLGLSRLPRLA</sequence>
<name>A0A383BH73_9ZZZZ</name>
<feature type="non-terminal residue" evidence="2">
    <location>
        <position position="57"/>
    </location>
</feature>
<reference evidence="2" key="1">
    <citation type="submission" date="2018-05" db="EMBL/GenBank/DDBJ databases">
        <authorList>
            <person name="Lanie J.A."/>
            <person name="Ng W.-L."/>
            <person name="Kazmierczak K.M."/>
            <person name="Andrzejewski T.M."/>
            <person name="Davidsen T.M."/>
            <person name="Wayne K.J."/>
            <person name="Tettelin H."/>
            <person name="Glass J.I."/>
            <person name="Rusch D."/>
            <person name="Podicherti R."/>
            <person name="Tsui H.-C.T."/>
            <person name="Winkler M.E."/>
        </authorList>
    </citation>
    <scope>NUCLEOTIDE SEQUENCE</scope>
</reference>
<feature type="transmembrane region" description="Helical" evidence="1">
    <location>
        <begin position="12"/>
        <end position="30"/>
    </location>
</feature>
<accession>A0A383BH73</accession>
<dbReference type="AlphaFoldDB" id="A0A383BH73"/>
<keyword evidence="1" id="KW-0472">Membrane</keyword>
<gene>
    <name evidence="2" type="ORF">METZ01_LOCUS472126</name>
</gene>
<evidence type="ECO:0000313" key="2">
    <source>
        <dbReference type="EMBL" id="SVE19272.1"/>
    </source>
</evidence>